<feature type="domain" description="T2SS protein K first SAM-like" evidence="11">
    <location>
        <begin position="111"/>
        <end position="201"/>
    </location>
</feature>
<dbReference type="SUPFAM" id="SSF54523">
    <property type="entry name" value="Pili subunits"/>
    <property type="match status" value="1"/>
</dbReference>
<evidence type="ECO:0000256" key="6">
    <source>
        <dbReference type="ARBA" id="ARBA00022692"/>
    </source>
</evidence>
<evidence type="ECO:0000256" key="4">
    <source>
        <dbReference type="ARBA" id="ARBA00022475"/>
    </source>
</evidence>
<sequence length="301" mass="33487">MSPKSLPQFSRQNGVAVVTAMLVAALAAMLAAHALWFGGLELRRLENRQSLAQARQLVLTGIDWGRSVLADDLNRSRYDHPAEIWAHAIENYPVDGMEEAHVSGQVEEQQGRFDLNRLIRSGRLDPREQERLRRLMVVRGINPARADTLAQWLENLAGLKAEGKTSTSPIRLLTDVEELGASDLTDGELARLKPWVCALPQAAPVNLNFLPTDLLARWQSTPDEDLAARMEAARNAAPFRDLADFRNRARAGGEWSDQEWAASSRYFLLDAAASVGRAHVSGRALVERKGLWPTVIWRKTS</sequence>
<dbReference type="KEGG" id="doe:DENOEST_3690"/>
<evidence type="ECO:0000256" key="5">
    <source>
        <dbReference type="ARBA" id="ARBA00022519"/>
    </source>
</evidence>
<evidence type="ECO:0000256" key="9">
    <source>
        <dbReference type="ARBA" id="ARBA00023136"/>
    </source>
</evidence>
<dbReference type="InterPro" id="IPR038072">
    <property type="entry name" value="GspK_central_sf"/>
</dbReference>
<keyword evidence="6" id="KW-0812">Transmembrane</keyword>
<evidence type="ECO:0000256" key="7">
    <source>
        <dbReference type="ARBA" id="ARBA00022927"/>
    </source>
</evidence>
<dbReference type="SUPFAM" id="SSF158544">
    <property type="entry name" value="GspK insert domain-like"/>
    <property type="match status" value="1"/>
</dbReference>
<gene>
    <name evidence="12" type="ORF">DENOEST_3690</name>
</gene>
<keyword evidence="3 10" id="KW-0813">Transport</keyword>
<keyword evidence="13" id="KW-1185">Reference proteome</keyword>
<dbReference type="InterPro" id="IPR045584">
    <property type="entry name" value="Pilin-like"/>
</dbReference>
<evidence type="ECO:0000313" key="12">
    <source>
        <dbReference type="EMBL" id="CAB1370844.1"/>
    </source>
</evidence>
<evidence type="ECO:0000256" key="1">
    <source>
        <dbReference type="ARBA" id="ARBA00004533"/>
    </source>
</evidence>
<keyword evidence="9 10" id="KW-0472">Membrane</keyword>
<dbReference type="EMBL" id="LR778301">
    <property type="protein sequence ID" value="CAB1370844.1"/>
    <property type="molecule type" value="Genomic_DNA"/>
</dbReference>
<accession>A0A6S6XXX5</accession>
<comment type="similarity">
    <text evidence="2 10">Belongs to the GSP K family.</text>
</comment>
<comment type="subcellular location">
    <subcellularLocation>
        <location evidence="1 10">Cell inner membrane</location>
    </subcellularLocation>
</comment>
<dbReference type="GO" id="GO:0009306">
    <property type="term" value="P:protein secretion"/>
    <property type="evidence" value="ECO:0007669"/>
    <property type="project" value="InterPro"/>
</dbReference>
<dbReference type="AlphaFoldDB" id="A0A6S6XXX5"/>
<reference evidence="12 13" key="1">
    <citation type="submission" date="2020-03" db="EMBL/GenBank/DDBJ databases">
        <authorList>
            <consortium name="Genoscope - CEA"/>
            <person name="William W."/>
        </authorList>
    </citation>
    <scope>NUCLEOTIDE SEQUENCE [LARGE SCALE GENOMIC DNA]</scope>
    <source>
        <strain evidence="13">DSM 16959</strain>
    </source>
</reference>
<dbReference type="PIRSF" id="PIRSF002786">
    <property type="entry name" value="XcpX"/>
    <property type="match status" value="1"/>
</dbReference>
<dbReference type="Gene3D" id="1.10.40.60">
    <property type="entry name" value="EpsJ-like"/>
    <property type="match status" value="2"/>
</dbReference>
<dbReference type="GO" id="GO:0005886">
    <property type="term" value="C:plasma membrane"/>
    <property type="evidence" value="ECO:0007669"/>
    <property type="project" value="UniProtKB-SubCell"/>
</dbReference>
<dbReference type="NCBIfam" id="NF037980">
    <property type="entry name" value="T2SS_GspK"/>
    <property type="match status" value="1"/>
</dbReference>
<name>A0A6S6XXX5_9PROT</name>
<dbReference type="OrthoDB" id="5293133at2"/>
<keyword evidence="5 10" id="KW-0997">Cell inner membrane</keyword>
<organism evidence="12 13">
    <name type="scientific">Denitratisoma oestradiolicum</name>
    <dbReference type="NCBI Taxonomy" id="311182"/>
    <lineage>
        <taxon>Bacteria</taxon>
        <taxon>Pseudomonadati</taxon>
        <taxon>Pseudomonadota</taxon>
        <taxon>Betaproteobacteria</taxon>
        <taxon>Nitrosomonadales</taxon>
        <taxon>Sterolibacteriaceae</taxon>
        <taxon>Denitratisoma</taxon>
    </lineage>
</organism>
<keyword evidence="7" id="KW-0653">Protein transport</keyword>
<keyword evidence="8" id="KW-1133">Transmembrane helix</keyword>
<evidence type="ECO:0000256" key="10">
    <source>
        <dbReference type="PIRNR" id="PIRNR002786"/>
    </source>
</evidence>
<keyword evidence="4 10" id="KW-1003">Cell membrane</keyword>
<protein>
    <recommendedName>
        <fullName evidence="10">Type II secretion system protein K</fullName>
    </recommendedName>
</protein>
<dbReference type="Proteomes" id="UP000515733">
    <property type="component" value="Chromosome"/>
</dbReference>
<dbReference type="RefSeq" id="WP_145771958.1">
    <property type="nucleotide sequence ID" value="NZ_LR778301.1"/>
</dbReference>
<dbReference type="InterPro" id="IPR049031">
    <property type="entry name" value="T2SSK_SAM-like_1st"/>
</dbReference>
<evidence type="ECO:0000256" key="8">
    <source>
        <dbReference type="ARBA" id="ARBA00022989"/>
    </source>
</evidence>
<dbReference type="Gene3D" id="3.30.1300.30">
    <property type="entry name" value="GSPII I/J protein-like"/>
    <property type="match status" value="1"/>
</dbReference>
<dbReference type="PANTHER" id="PTHR38831">
    <property type="entry name" value="TYPE II SECRETION SYSTEM PROTEIN K"/>
    <property type="match status" value="1"/>
</dbReference>
<dbReference type="PANTHER" id="PTHR38831:SF1">
    <property type="entry name" value="TYPE II SECRETION SYSTEM PROTEIN K-RELATED"/>
    <property type="match status" value="1"/>
</dbReference>
<proteinExistence type="inferred from homology"/>
<evidence type="ECO:0000256" key="3">
    <source>
        <dbReference type="ARBA" id="ARBA00022448"/>
    </source>
</evidence>
<evidence type="ECO:0000256" key="2">
    <source>
        <dbReference type="ARBA" id="ARBA00007246"/>
    </source>
</evidence>
<evidence type="ECO:0000313" key="13">
    <source>
        <dbReference type="Proteomes" id="UP000515733"/>
    </source>
</evidence>
<dbReference type="Pfam" id="PF21687">
    <property type="entry name" value="T2SSK_1st"/>
    <property type="match status" value="1"/>
</dbReference>
<dbReference type="InterPro" id="IPR005628">
    <property type="entry name" value="GspK"/>
</dbReference>
<evidence type="ECO:0000259" key="11">
    <source>
        <dbReference type="Pfam" id="PF21687"/>
    </source>
</evidence>